<feature type="transmembrane region" description="Helical" evidence="5">
    <location>
        <begin position="316"/>
        <end position="335"/>
    </location>
</feature>
<evidence type="ECO:0000256" key="5">
    <source>
        <dbReference type="SAM" id="Phobius"/>
    </source>
</evidence>
<evidence type="ECO:0008006" key="8">
    <source>
        <dbReference type="Google" id="ProtNLM"/>
    </source>
</evidence>
<reference evidence="6" key="2">
    <citation type="submission" date="2020-09" db="EMBL/GenBank/DDBJ databases">
        <authorList>
            <person name="Sun Q."/>
            <person name="Zhou Y."/>
        </authorList>
    </citation>
    <scope>NUCLEOTIDE SEQUENCE</scope>
    <source>
        <strain evidence="6">CGMCC 1.12751</strain>
    </source>
</reference>
<gene>
    <name evidence="6" type="ORF">GCM10010976_22120</name>
</gene>
<evidence type="ECO:0000256" key="1">
    <source>
        <dbReference type="ARBA" id="ARBA00004141"/>
    </source>
</evidence>
<dbReference type="GO" id="GO:0016020">
    <property type="term" value="C:membrane"/>
    <property type="evidence" value="ECO:0007669"/>
    <property type="project" value="UniProtKB-SubCell"/>
</dbReference>
<evidence type="ECO:0000313" key="6">
    <source>
        <dbReference type="EMBL" id="GGG50487.1"/>
    </source>
</evidence>
<dbReference type="GO" id="GO:0015171">
    <property type="term" value="F:amino acid transmembrane transporter activity"/>
    <property type="evidence" value="ECO:0007669"/>
    <property type="project" value="TreeGrafter"/>
</dbReference>
<comment type="subcellular location">
    <subcellularLocation>
        <location evidence="1">Membrane</location>
        <topology evidence="1">Multi-pass membrane protein</topology>
    </subcellularLocation>
</comment>
<evidence type="ECO:0000256" key="2">
    <source>
        <dbReference type="ARBA" id="ARBA00022692"/>
    </source>
</evidence>
<dbReference type="Gene3D" id="1.20.1740.10">
    <property type="entry name" value="Amino acid/polyamine transporter I"/>
    <property type="match status" value="1"/>
</dbReference>
<evidence type="ECO:0000313" key="7">
    <source>
        <dbReference type="Proteomes" id="UP000625976"/>
    </source>
</evidence>
<feature type="transmembrane region" description="Helical" evidence="5">
    <location>
        <begin position="223"/>
        <end position="247"/>
    </location>
</feature>
<dbReference type="EMBL" id="BMFQ01000002">
    <property type="protein sequence ID" value="GGG50487.1"/>
    <property type="molecule type" value="Genomic_DNA"/>
</dbReference>
<protein>
    <recommendedName>
        <fullName evidence="8">APC family permease</fullName>
    </recommendedName>
</protein>
<feature type="transmembrane region" description="Helical" evidence="5">
    <location>
        <begin position="184"/>
        <end position="202"/>
    </location>
</feature>
<feature type="transmembrane region" description="Helical" evidence="5">
    <location>
        <begin position="267"/>
        <end position="295"/>
    </location>
</feature>
<sequence length="576" mass="64086">MKKRLNQLAATAICGNDISSSCLYVSGLAIVYAGQYAWISLLMVAVILFLFRKIYGEVVGALPLNGGAYNALLNTTKKSTASFAATLTVLSYMATAVISASESVKYAQSLWHSIPIIYTTVGLLALFMFIVILGIGESSKVAIGIFIFHLASLTLLCLFCGVYLFENGFETLIENFRNPIEGSITTALFFGFAAAMLGISGFESSANYVEEQQDGVFPKTLRNMWIIVTIFNPLIAFLALAILPMASIHNNDETLLSFMGQISGGNWLFYIISIDAVLVLSGAVLTSFVGVGGLVERMTLDRILPKFLLKKNKKGSSYIIFICFFILCVTILIFTHGNLKALAGVYTIAFLSVMILFAVGNILLKINRKNLPRPERASNLALFVAILGVGLALIGNIILNPPYLSIFIEYLIPTSMVVIFMLFRIRILRASLNLLKYFIPSNSPIFRNLNKVVQNHIRRINNQEFVFFTNHDNVSAINKAILYIIRNEHTRRLKIITVLQPGFFVPPNLKSDIDVLDRAYPTVHIEFIEEQGQFDPEKIKELSKKYHIPVNFMFIGSPGDNFPYKIQELGDVRLII</sequence>
<dbReference type="PANTHER" id="PTHR43243:SF11">
    <property type="entry name" value="AMINO ACID PERMEASE_ SLC12A DOMAIN-CONTAINING PROTEIN"/>
    <property type="match status" value="1"/>
</dbReference>
<feature type="transmembrane region" description="Helical" evidence="5">
    <location>
        <begin position="376"/>
        <end position="398"/>
    </location>
</feature>
<feature type="transmembrane region" description="Helical" evidence="5">
    <location>
        <begin position="341"/>
        <end position="364"/>
    </location>
</feature>
<dbReference type="RefSeq" id="WP_188464735.1">
    <property type="nucleotide sequence ID" value="NZ_BMFQ01000002.1"/>
</dbReference>
<dbReference type="Pfam" id="PF13520">
    <property type="entry name" value="AA_permease_2"/>
    <property type="match status" value="1"/>
</dbReference>
<feature type="transmembrane region" description="Helical" evidence="5">
    <location>
        <begin position="142"/>
        <end position="164"/>
    </location>
</feature>
<feature type="transmembrane region" description="Helical" evidence="5">
    <location>
        <begin position="81"/>
        <end position="101"/>
    </location>
</feature>
<feature type="transmembrane region" description="Helical" evidence="5">
    <location>
        <begin position="113"/>
        <end position="135"/>
    </location>
</feature>
<reference evidence="6" key="1">
    <citation type="journal article" date="2014" name="Int. J. Syst. Evol. Microbiol.">
        <title>Complete genome sequence of Corynebacterium casei LMG S-19264T (=DSM 44701T), isolated from a smear-ripened cheese.</title>
        <authorList>
            <consortium name="US DOE Joint Genome Institute (JGI-PGF)"/>
            <person name="Walter F."/>
            <person name="Albersmeier A."/>
            <person name="Kalinowski J."/>
            <person name="Ruckert C."/>
        </authorList>
    </citation>
    <scope>NUCLEOTIDE SEQUENCE</scope>
    <source>
        <strain evidence="6">CGMCC 1.12751</strain>
    </source>
</reference>
<comment type="caution">
    <text evidence="6">The sequence shown here is derived from an EMBL/GenBank/DDBJ whole genome shotgun (WGS) entry which is preliminary data.</text>
</comment>
<proteinExistence type="predicted"/>
<feature type="transmembrane region" description="Helical" evidence="5">
    <location>
        <begin position="404"/>
        <end position="423"/>
    </location>
</feature>
<keyword evidence="3 5" id="KW-1133">Transmembrane helix</keyword>
<name>A0A917GLL0_9FLAO</name>
<keyword evidence="2 5" id="KW-0812">Transmembrane</keyword>
<evidence type="ECO:0000256" key="4">
    <source>
        <dbReference type="ARBA" id="ARBA00023136"/>
    </source>
</evidence>
<dbReference type="AlphaFoldDB" id="A0A917GLL0"/>
<accession>A0A917GLL0</accession>
<dbReference type="PANTHER" id="PTHR43243">
    <property type="entry name" value="INNER MEMBRANE TRANSPORTER YGJI-RELATED"/>
    <property type="match status" value="1"/>
</dbReference>
<organism evidence="6 7">
    <name type="scientific">Bizionia arctica</name>
    <dbReference type="NCBI Taxonomy" id="1495645"/>
    <lineage>
        <taxon>Bacteria</taxon>
        <taxon>Pseudomonadati</taxon>
        <taxon>Bacteroidota</taxon>
        <taxon>Flavobacteriia</taxon>
        <taxon>Flavobacteriales</taxon>
        <taxon>Flavobacteriaceae</taxon>
        <taxon>Bizionia</taxon>
    </lineage>
</organism>
<dbReference type="InterPro" id="IPR002293">
    <property type="entry name" value="AA/rel_permease1"/>
</dbReference>
<evidence type="ECO:0000256" key="3">
    <source>
        <dbReference type="ARBA" id="ARBA00022989"/>
    </source>
</evidence>
<keyword evidence="4 5" id="KW-0472">Membrane</keyword>
<keyword evidence="7" id="KW-1185">Reference proteome</keyword>
<feature type="transmembrane region" description="Helical" evidence="5">
    <location>
        <begin position="30"/>
        <end position="51"/>
    </location>
</feature>
<dbReference type="Proteomes" id="UP000625976">
    <property type="component" value="Unassembled WGS sequence"/>
</dbReference>